<dbReference type="FunCoup" id="A0A1Y5TXD0">
    <property type="interactions" value="30"/>
</dbReference>
<dbReference type="NCBIfam" id="TIGR02325">
    <property type="entry name" value="C_P_lyase_phnF"/>
    <property type="match status" value="1"/>
</dbReference>
<dbReference type="SMART" id="SM00345">
    <property type="entry name" value="HTH_GNTR"/>
    <property type="match status" value="1"/>
</dbReference>
<dbReference type="InterPro" id="IPR011663">
    <property type="entry name" value="UTRA"/>
</dbReference>
<reference evidence="5 6" key="1">
    <citation type="submission" date="2017-03" db="EMBL/GenBank/DDBJ databases">
        <authorList>
            <person name="Afonso C.L."/>
            <person name="Miller P.J."/>
            <person name="Scott M.A."/>
            <person name="Spackman E."/>
            <person name="Goraichik I."/>
            <person name="Dimitrov K.M."/>
            <person name="Suarez D.L."/>
            <person name="Swayne D.E."/>
        </authorList>
    </citation>
    <scope>NUCLEOTIDE SEQUENCE [LARGE SCALE GENOMIC DNA]</scope>
    <source>
        <strain evidence="5 6">CECT 7691</strain>
    </source>
</reference>
<dbReference type="RefSeq" id="WP_085885361.1">
    <property type="nucleotide sequence ID" value="NZ_FWFR01000004.1"/>
</dbReference>
<organism evidence="5 6">
    <name type="scientific">Oceanibacterium hippocampi</name>
    <dbReference type="NCBI Taxonomy" id="745714"/>
    <lineage>
        <taxon>Bacteria</taxon>
        <taxon>Pseudomonadati</taxon>
        <taxon>Pseudomonadota</taxon>
        <taxon>Alphaproteobacteria</taxon>
        <taxon>Sneathiellales</taxon>
        <taxon>Sneathiellaceae</taxon>
        <taxon>Oceanibacterium</taxon>
    </lineage>
</organism>
<evidence type="ECO:0000313" key="6">
    <source>
        <dbReference type="Proteomes" id="UP000193200"/>
    </source>
</evidence>
<dbReference type="InterPro" id="IPR028978">
    <property type="entry name" value="Chorismate_lyase_/UTRA_dom_sf"/>
</dbReference>
<dbReference type="GO" id="GO:0003677">
    <property type="term" value="F:DNA binding"/>
    <property type="evidence" value="ECO:0007669"/>
    <property type="project" value="UniProtKB-KW"/>
</dbReference>
<dbReference type="InterPro" id="IPR036388">
    <property type="entry name" value="WH-like_DNA-bd_sf"/>
</dbReference>
<dbReference type="Proteomes" id="UP000193200">
    <property type="component" value="Unassembled WGS sequence"/>
</dbReference>
<dbReference type="AlphaFoldDB" id="A0A1Y5TXD0"/>
<feature type="domain" description="HTH gntR-type" evidence="4">
    <location>
        <begin position="20"/>
        <end position="88"/>
    </location>
</feature>
<dbReference type="SUPFAM" id="SSF46785">
    <property type="entry name" value="Winged helix' DNA-binding domain"/>
    <property type="match status" value="1"/>
</dbReference>
<evidence type="ECO:0000313" key="5">
    <source>
        <dbReference type="EMBL" id="SLN76105.1"/>
    </source>
</evidence>
<dbReference type="InterPro" id="IPR012702">
    <property type="entry name" value="CP_lyase_PhnF"/>
</dbReference>
<dbReference type="InterPro" id="IPR000524">
    <property type="entry name" value="Tscrpt_reg_HTH_GntR"/>
</dbReference>
<evidence type="ECO:0000256" key="2">
    <source>
        <dbReference type="ARBA" id="ARBA00023125"/>
    </source>
</evidence>
<proteinExistence type="predicted"/>
<accession>A0A1Y5TXD0</accession>
<dbReference type="PRINTS" id="PR00035">
    <property type="entry name" value="HTHGNTR"/>
</dbReference>
<keyword evidence="3" id="KW-0804">Transcription</keyword>
<dbReference type="OrthoDB" id="9800645at2"/>
<evidence type="ECO:0000256" key="1">
    <source>
        <dbReference type="ARBA" id="ARBA00023015"/>
    </source>
</evidence>
<keyword evidence="2" id="KW-0238">DNA-binding</keyword>
<dbReference type="Pfam" id="PF07702">
    <property type="entry name" value="UTRA"/>
    <property type="match status" value="1"/>
</dbReference>
<evidence type="ECO:0000259" key="4">
    <source>
        <dbReference type="PROSITE" id="PS50949"/>
    </source>
</evidence>
<dbReference type="GO" id="GO:0045892">
    <property type="term" value="P:negative regulation of DNA-templated transcription"/>
    <property type="evidence" value="ECO:0007669"/>
    <property type="project" value="TreeGrafter"/>
</dbReference>
<dbReference type="Gene3D" id="1.10.10.10">
    <property type="entry name" value="Winged helix-like DNA-binding domain superfamily/Winged helix DNA-binding domain"/>
    <property type="match status" value="1"/>
</dbReference>
<dbReference type="PANTHER" id="PTHR44846">
    <property type="entry name" value="MANNOSYL-D-GLYCERATE TRANSPORT/METABOLISM SYSTEM REPRESSOR MNGR-RELATED"/>
    <property type="match status" value="1"/>
</dbReference>
<protein>
    <submittedName>
        <fullName evidence="5">Putative transcriptional regulator PhnF</fullName>
    </submittedName>
</protein>
<dbReference type="PROSITE" id="PS50949">
    <property type="entry name" value="HTH_GNTR"/>
    <property type="match status" value="1"/>
</dbReference>
<dbReference type="Pfam" id="PF00392">
    <property type="entry name" value="GntR"/>
    <property type="match status" value="1"/>
</dbReference>
<dbReference type="PANTHER" id="PTHR44846:SF1">
    <property type="entry name" value="MANNOSYL-D-GLYCERATE TRANSPORT_METABOLISM SYSTEM REPRESSOR MNGR-RELATED"/>
    <property type="match status" value="1"/>
</dbReference>
<dbReference type="CDD" id="cd07377">
    <property type="entry name" value="WHTH_GntR"/>
    <property type="match status" value="1"/>
</dbReference>
<dbReference type="InterPro" id="IPR036390">
    <property type="entry name" value="WH_DNA-bd_sf"/>
</dbReference>
<dbReference type="InterPro" id="IPR050679">
    <property type="entry name" value="Bact_HTH_transcr_reg"/>
</dbReference>
<dbReference type="GO" id="GO:0003700">
    <property type="term" value="F:DNA-binding transcription factor activity"/>
    <property type="evidence" value="ECO:0007669"/>
    <property type="project" value="InterPro"/>
</dbReference>
<sequence length="256" mass="28473">MTAENGSHAALTIPERGRGVAVWRQIADQLERAIGQRQYEPGEQLPTEMALAAEFGVNRHTVRRALAVLDEAGLIHVEQGRGSFVRELMVDYRLGVRTRFSRNLFDQQLAPSSELLRAAHGVADRTIATRLGIPVGAAVEVVEMLGYADGQRITLGTHFLSSKRFPGFAGRYRELNSITLAFRSFGLTDYRRAVSHVVARLPEPEEARLLRIRATRPLLVTEAVNVDLEGRPVEFCIARFVSDRVRLVVESGTTDE</sequence>
<dbReference type="EMBL" id="FWFR01000004">
    <property type="protein sequence ID" value="SLN76105.1"/>
    <property type="molecule type" value="Genomic_DNA"/>
</dbReference>
<name>A0A1Y5TXD0_9PROT</name>
<keyword evidence="6" id="KW-1185">Reference proteome</keyword>
<dbReference type="SMART" id="SM00866">
    <property type="entry name" value="UTRA"/>
    <property type="match status" value="1"/>
</dbReference>
<keyword evidence="1" id="KW-0805">Transcription regulation</keyword>
<dbReference type="InParanoid" id="A0A1Y5TXD0"/>
<gene>
    <name evidence="5" type="primary">phnF</name>
    <name evidence="5" type="ORF">OCH7691_04035</name>
</gene>
<dbReference type="Gene3D" id="3.40.1410.10">
    <property type="entry name" value="Chorismate lyase-like"/>
    <property type="match status" value="1"/>
</dbReference>
<dbReference type="SUPFAM" id="SSF64288">
    <property type="entry name" value="Chorismate lyase-like"/>
    <property type="match status" value="1"/>
</dbReference>
<evidence type="ECO:0000256" key="3">
    <source>
        <dbReference type="ARBA" id="ARBA00023163"/>
    </source>
</evidence>